<evidence type="ECO:0000313" key="18">
    <source>
        <dbReference type="Proteomes" id="UP000201613"/>
    </source>
</evidence>
<dbReference type="FunFam" id="3.40.1010.10:FF:000001">
    <property type="entry name" value="Siroheme synthase"/>
    <property type="match status" value="1"/>
</dbReference>
<feature type="domain" description="Sirohaem synthase dimerisation" evidence="16">
    <location>
        <begin position="150"/>
        <end position="206"/>
    </location>
</feature>
<sequence length="466" mass="49548">MQHFPIFLAVAGRRVVVSGGGETALAKLRLLRKTDAHLTVVAANPDPELHRLAASGEIRLIARAIEPGDALCASLFYAANDDAAEDARVARLAQADGALTNLVDNLADSQFITPAIVDRDPVVVAIGTEGAAPVLARRIKSDLEERLPASLGLLARIGKTFRKAADALPMGGKRRAFWSEYYDSTGPQTLEQDGVEAIEPALKALLSKHLNAPQKEGSVDLVGAGPGDPDLLTLKARKAIEAADVVIYDRLISPEILELARREAIMLNAGKEGFGSSMAQDDINEMIVSHAAQGAHVVRLKSGDPTVFGRLDEEIDACDEAGVAWRIIPGITTASAAVASLGQSLTKRGRNSSVRFLTGHDTKGFADHDWQALARPGEVAAIYMGKKSARFIQGRLLMHGADPTTPVTVIENVSRADQRVLATTLARLEPTLSEAKLTGPALTFYGLAPRQAVDIAQTLPAQEIAL</sequence>
<dbReference type="RefSeq" id="WP_093992052.1">
    <property type="nucleotide sequence ID" value="NZ_FXZK01000003.1"/>
</dbReference>
<keyword evidence="4" id="KW-0489">Methyltransferase</keyword>
<keyword evidence="5" id="KW-0808">Transferase</keyword>
<dbReference type="PANTHER" id="PTHR45790">
    <property type="entry name" value="SIROHEME SYNTHASE-RELATED"/>
    <property type="match status" value="1"/>
</dbReference>
<dbReference type="Gene3D" id="3.40.50.720">
    <property type="entry name" value="NAD(P)-binding Rossmann-like Domain"/>
    <property type="match status" value="1"/>
</dbReference>
<evidence type="ECO:0000256" key="7">
    <source>
        <dbReference type="ARBA" id="ARBA00023002"/>
    </source>
</evidence>
<accession>A0A238LE11</accession>
<gene>
    <name evidence="17" type="primary">cysG_1</name>
    <name evidence="17" type="ORF">LOM8899_02001</name>
</gene>
<dbReference type="InterPro" id="IPR000878">
    <property type="entry name" value="4pyrrol_Mease"/>
</dbReference>
<dbReference type="InterPro" id="IPR019478">
    <property type="entry name" value="Sirohaem_synthase_dimer_dom"/>
</dbReference>
<dbReference type="Pfam" id="PF13241">
    <property type="entry name" value="NAD_binding_7"/>
    <property type="match status" value="1"/>
</dbReference>
<dbReference type="InterPro" id="IPR050161">
    <property type="entry name" value="Siro_Cobalamin_biosynth"/>
</dbReference>
<dbReference type="InterPro" id="IPR012409">
    <property type="entry name" value="Sirohaem_synth"/>
</dbReference>
<dbReference type="GO" id="GO:0032259">
    <property type="term" value="P:methylation"/>
    <property type="evidence" value="ECO:0007669"/>
    <property type="project" value="UniProtKB-KW"/>
</dbReference>
<dbReference type="GO" id="GO:0051266">
    <property type="term" value="F:sirohydrochlorin ferrochelatase activity"/>
    <property type="evidence" value="ECO:0007669"/>
    <property type="project" value="InterPro"/>
</dbReference>
<feature type="active site" description="Proton acceptor" evidence="14">
    <location>
        <position position="249"/>
    </location>
</feature>
<dbReference type="UniPathway" id="UPA00262">
    <property type="reaction ID" value="UER00211"/>
</dbReference>
<dbReference type="SUPFAM" id="SSF53790">
    <property type="entry name" value="Tetrapyrrole methylase"/>
    <property type="match status" value="1"/>
</dbReference>
<dbReference type="SUPFAM" id="SSF51735">
    <property type="entry name" value="NAD(P)-binding Rossmann-fold domains"/>
    <property type="match status" value="1"/>
</dbReference>
<dbReference type="PROSITE" id="PS00839">
    <property type="entry name" value="SUMT_1"/>
    <property type="match status" value="1"/>
</dbReference>
<dbReference type="GO" id="GO:0043115">
    <property type="term" value="F:precorrin-2 dehydrogenase activity"/>
    <property type="evidence" value="ECO:0007669"/>
    <property type="project" value="UniProtKB-EC"/>
</dbReference>
<evidence type="ECO:0000256" key="3">
    <source>
        <dbReference type="ARBA" id="ARBA00022573"/>
    </source>
</evidence>
<dbReference type="OrthoDB" id="9815856at2"/>
<dbReference type="InterPro" id="IPR006366">
    <property type="entry name" value="CobA/CysG_C"/>
</dbReference>
<dbReference type="GO" id="GO:0009236">
    <property type="term" value="P:cobalamin biosynthetic process"/>
    <property type="evidence" value="ECO:0007669"/>
    <property type="project" value="UniProtKB-KW"/>
</dbReference>
<dbReference type="InterPro" id="IPR014776">
    <property type="entry name" value="4pyrrole_Mease_sub2"/>
</dbReference>
<reference evidence="18" key="1">
    <citation type="submission" date="2017-05" db="EMBL/GenBank/DDBJ databases">
        <authorList>
            <person name="Rodrigo-Torres L."/>
            <person name="Arahal R. D."/>
            <person name="Lucena T."/>
        </authorList>
    </citation>
    <scope>NUCLEOTIDE SEQUENCE [LARGE SCALE GENOMIC DNA]</scope>
    <source>
        <strain evidence="18">CECT 8899</strain>
    </source>
</reference>
<evidence type="ECO:0000313" key="17">
    <source>
        <dbReference type="EMBL" id="SMY07861.1"/>
    </source>
</evidence>
<evidence type="ECO:0000259" key="16">
    <source>
        <dbReference type="Pfam" id="PF10414"/>
    </source>
</evidence>
<dbReference type="NCBIfam" id="NF007922">
    <property type="entry name" value="PRK10637.1"/>
    <property type="match status" value="1"/>
</dbReference>
<dbReference type="Gene3D" id="3.40.1010.10">
    <property type="entry name" value="Cobalt-precorrin-4 Transmethylase, Domain 1"/>
    <property type="match status" value="1"/>
</dbReference>
<keyword evidence="10" id="KW-0627">Porphyrin biosynthesis</keyword>
<dbReference type="InterPro" id="IPR036291">
    <property type="entry name" value="NAD(P)-bd_dom_sf"/>
</dbReference>
<organism evidence="17 18">
    <name type="scientific">Flavimaricola marinus</name>
    <dbReference type="NCBI Taxonomy" id="1819565"/>
    <lineage>
        <taxon>Bacteria</taxon>
        <taxon>Pseudomonadati</taxon>
        <taxon>Pseudomonadota</taxon>
        <taxon>Alphaproteobacteria</taxon>
        <taxon>Rhodobacterales</taxon>
        <taxon>Paracoccaceae</taxon>
        <taxon>Flavimaricola</taxon>
    </lineage>
</organism>
<comment type="catalytic activity">
    <reaction evidence="13">
        <text>precorrin-2 + NAD(+) = sirohydrochlorin + NADH + 2 H(+)</text>
        <dbReference type="Rhea" id="RHEA:15613"/>
        <dbReference type="ChEBI" id="CHEBI:15378"/>
        <dbReference type="ChEBI" id="CHEBI:57540"/>
        <dbReference type="ChEBI" id="CHEBI:57945"/>
        <dbReference type="ChEBI" id="CHEBI:58351"/>
        <dbReference type="ChEBI" id="CHEBI:58827"/>
        <dbReference type="EC" id="1.3.1.76"/>
    </reaction>
</comment>
<dbReference type="PANTHER" id="PTHR45790:SF3">
    <property type="entry name" value="S-ADENOSYL-L-METHIONINE-DEPENDENT UROPORPHYRINOGEN III METHYLTRANSFERASE, CHLOROPLASTIC"/>
    <property type="match status" value="1"/>
</dbReference>
<dbReference type="Proteomes" id="UP000201613">
    <property type="component" value="Unassembled WGS sequence"/>
</dbReference>
<evidence type="ECO:0000256" key="8">
    <source>
        <dbReference type="ARBA" id="ARBA00023027"/>
    </source>
</evidence>
<evidence type="ECO:0000256" key="12">
    <source>
        <dbReference type="ARBA" id="ARBA00025705"/>
    </source>
</evidence>
<feature type="active site" description="Proton donor" evidence="14">
    <location>
        <position position="271"/>
    </location>
</feature>
<dbReference type="Gene3D" id="3.30.950.10">
    <property type="entry name" value="Methyltransferase, Cobalt-precorrin-4 Transmethylase, Domain 2"/>
    <property type="match status" value="1"/>
</dbReference>
<name>A0A238LE11_9RHOB</name>
<evidence type="ECO:0000256" key="6">
    <source>
        <dbReference type="ARBA" id="ARBA00022691"/>
    </source>
</evidence>
<dbReference type="NCBIfam" id="TIGR01469">
    <property type="entry name" value="cobA_cysG_Cterm"/>
    <property type="match status" value="1"/>
</dbReference>
<dbReference type="NCBIfam" id="NF004790">
    <property type="entry name" value="PRK06136.1"/>
    <property type="match status" value="1"/>
</dbReference>
<dbReference type="AlphaFoldDB" id="A0A238LE11"/>
<comment type="pathway">
    <text evidence="1">Porphyrin-containing compound metabolism; siroheme biosynthesis; sirohydrochlorin from precorrin-2: step 1/1.</text>
</comment>
<evidence type="ECO:0000256" key="2">
    <source>
        <dbReference type="ARBA" id="ARBA00005879"/>
    </source>
</evidence>
<dbReference type="Pfam" id="PF00590">
    <property type="entry name" value="TP_methylase"/>
    <property type="match status" value="1"/>
</dbReference>
<dbReference type="CDD" id="cd11642">
    <property type="entry name" value="SUMT"/>
    <property type="match status" value="1"/>
</dbReference>
<evidence type="ECO:0000256" key="5">
    <source>
        <dbReference type="ARBA" id="ARBA00022679"/>
    </source>
</evidence>
<dbReference type="PIRSF" id="PIRSF036426">
    <property type="entry name" value="Sirohaem_synth"/>
    <property type="match status" value="1"/>
</dbReference>
<dbReference type="InterPro" id="IPR003043">
    <property type="entry name" value="Uropor_MeTrfase_CS"/>
</dbReference>
<evidence type="ECO:0000259" key="15">
    <source>
        <dbReference type="Pfam" id="PF00590"/>
    </source>
</evidence>
<dbReference type="Pfam" id="PF10414">
    <property type="entry name" value="CysG_dimeriser"/>
    <property type="match status" value="1"/>
</dbReference>
<protein>
    <submittedName>
        <fullName evidence="17">Siroheme synthase</fullName>
    </submittedName>
</protein>
<dbReference type="InterPro" id="IPR006367">
    <property type="entry name" value="Sirohaem_synthase_N"/>
</dbReference>
<dbReference type="NCBIfam" id="TIGR01470">
    <property type="entry name" value="cysG_Nterm"/>
    <property type="match status" value="1"/>
</dbReference>
<dbReference type="GO" id="GO:0004851">
    <property type="term" value="F:uroporphyrin-III C-methyltransferase activity"/>
    <property type="evidence" value="ECO:0007669"/>
    <property type="project" value="InterPro"/>
</dbReference>
<dbReference type="SUPFAM" id="SSF75615">
    <property type="entry name" value="Siroheme synthase middle domains-like"/>
    <property type="match status" value="1"/>
</dbReference>
<dbReference type="GO" id="GO:0019354">
    <property type="term" value="P:siroheme biosynthetic process"/>
    <property type="evidence" value="ECO:0007669"/>
    <property type="project" value="UniProtKB-UniPathway"/>
</dbReference>
<dbReference type="InterPro" id="IPR035996">
    <property type="entry name" value="4pyrrol_Methylase_sf"/>
</dbReference>
<evidence type="ECO:0000256" key="14">
    <source>
        <dbReference type="PIRSR" id="PIRSR036426-1"/>
    </source>
</evidence>
<keyword evidence="8" id="KW-0520">NAD</keyword>
<evidence type="ECO:0000256" key="13">
    <source>
        <dbReference type="ARBA" id="ARBA00047561"/>
    </source>
</evidence>
<keyword evidence="18" id="KW-1185">Reference proteome</keyword>
<evidence type="ECO:0000256" key="4">
    <source>
        <dbReference type="ARBA" id="ARBA00022603"/>
    </source>
</evidence>
<feature type="domain" description="Tetrapyrrole methylase" evidence="15">
    <location>
        <begin position="221"/>
        <end position="428"/>
    </location>
</feature>
<keyword evidence="6" id="KW-0949">S-adenosyl-L-methionine</keyword>
<keyword evidence="9" id="KW-0456">Lyase</keyword>
<comment type="pathway">
    <text evidence="12">Porphyrin-containing compound metabolism; siroheme biosynthesis; precorrin-2 from uroporphyrinogen III: step 1/1.</text>
</comment>
<evidence type="ECO:0000256" key="11">
    <source>
        <dbReference type="ARBA" id="ARBA00023268"/>
    </source>
</evidence>
<evidence type="ECO:0000256" key="10">
    <source>
        <dbReference type="ARBA" id="ARBA00023244"/>
    </source>
</evidence>
<evidence type="ECO:0000256" key="1">
    <source>
        <dbReference type="ARBA" id="ARBA00005010"/>
    </source>
</evidence>
<dbReference type="EMBL" id="FXZK01000003">
    <property type="protein sequence ID" value="SMY07861.1"/>
    <property type="molecule type" value="Genomic_DNA"/>
</dbReference>
<keyword evidence="11" id="KW-0511">Multifunctional enzyme</keyword>
<dbReference type="Gene3D" id="3.30.160.110">
    <property type="entry name" value="Siroheme synthase, domain 2"/>
    <property type="match status" value="1"/>
</dbReference>
<evidence type="ECO:0000256" key="9">
    <source>
        <dbReference type="ARBA" id="ARBA00023239"/>
    </source>
</evidence>
<dbReference type="GO" id="GO:0051287">
    <property type="term" value="F:NAD binding"/>
    <property type="evidence" value="ECO:0007669"/>
    <property type="project" value="InterPro"/>
</dbReference>
<comment type="similarity">
    <text evidence="2">Belongs to the precorrin methyltransferase family.</text>
</comment>
<keyword evidence="7" id="KW-0560">Oxidoreductase</keyword>
<dbReference type="InterPro" id="IPR014777">
    <property type="entry name" value="4pyrrole_Mease_sub1"/>
</dbReference>
<proteinExistence type="inferred from homology"/>
<keyword evidence="3" id="KW-0169">Cobalamin biosynthesis</keyword>